<accession>A0ABR7TWH0</accession>
<proteinExistence type="predicted"/>
<feature type="signal peptide" evidence="1">
    <location>
        <begin position="1"/>
        <end position="18"/>
    </location>
</feature>
<dbReference type="EMBL" id="JACVFC010000006">
    <property type="protein sequence ID" value="MBC9934831.1"/>
    <property type="molecule type" value="Genomic_DNA"/>
</dbReference>
<protein>
    <recommendedName>
        <fullName evidence="4">RHS repeat protein</fullName>
    </recommendedName>
</protein>
<dbReference type="RefSeq" id="WP_188091915.1">
    <property type="nucleotide sequence ID" value="NZ_JACVFC010000006.1"/>
</dbReference>
<reference evidence="2 3" key="1">
    <citation type="submission" date="2020-09" db="EMBL/GenBank/DDBJ databases">
        <title>Genome sequences of type strains of Chitinophaga qingshengii and Chitinophaga varians.</title>
        <authorList>
            <person name="Kittiwongwattana C."/>
        </authorList>
    </citation>
    <scope>NUCLEOTIDE SEQUENCE [LARGE SCALE GENOMIC DNA]</scope>
    <source>
        <strain evidence="2 3">JCM 30026</strain>
    </source>
</reference>
<keyword evidence="1" id="KW-0732">Signal</keyword>
<name>A0ABR7TWH0_9BACT</name>
<evidence type="ECO:0008006" key="4">
    <source>
        <dbReference type="Google" id="ProtNLM"/>
    </source>
</evidence>
<dbReference type="Gene3D" id="2.180.10.10">
    <property type="entry name" value="RHS repeat-associated core"/>
    <property type="match status" value="1"/>
</dbReference>
<gene>
    <name evidence="2" type="ORF">ICL07_30920</name>
</gene>
<evidence type="ECO:0000313" key="3">
    <source>
        <dbReference type="Proteomes" id="UP000659124"/>
    </source>
</evidence>
<feature type="chain" id="PRO_5046501934" description="RHS repeat protein" evidence="1">
    <location>
        <begin position="19"/>
        <end position="359"/>
    </location>
</feature>
<organism evidence="2 3">
    <name type="scientific">Chitinophaga qingshengii</name>
    <dbReference type="NCBI Taxonomy" id="1569794"/>
    <lineage>
        <taxon>Bacteria</taxon>
        <taxon>Pseudomonadati</taxon>
        <taxon>Bacteroidota</taxon>
        <taxon>Chitinophagia</taxon>
        <taxon>Chitinophagales</taxon>
        <taxon>Chitinophagaceae</taxon>
        <taxon>Chitinophaga</taxon>
    </lineage>
</organism>
<sequence length="359" mass="42254">MQYIILLFITMIWNSLNAQPETVKFPAGNIAWIRDSQGTITLYNPQGKPRCIVTPAQRTIFDCMTRETGYLYDSLVNIPPSRSNCRIKYTYNNLGLKIKEDRFQCSSDGKNEVWHTAYDKYGNPDDPAYTYDGFGSITEIRRDADEITFANIKLMLSNLGSLTRNLFDKQHYLIRQLHFQGKKQFAASYVQYDEHHRLKERFTYNHILKCISDYRCFYYANDTTTVPSLQFKYEPGWQENVLWIEERHREGLTETRSGYNVSIAGYHLAKMTVEDFREMIASEEKKWANNKPIPKTIWTLLFDNKNQVTEYKLSYPQIQGQDARTVFERDQNNRIVKQTDYDGGNRITDNCRMTYNSIF</sequence>
<evidence type="ECO:0000313" key="2">
    <source>
        <dbReference type="EMBL" id="MBC9934831.1"/>
    </source>
</evidence>
<dbReference type="Proteomes" id="UP000659124">
    <property type="component" value="Unassembled WGS sequence"/>
</dbReference>
<comment type="caution">
    <text evidence="2">The sequence shown here is derived from an EMBL/GenBank/DDBJ whole genome shotgun (WGS) entry which is preliminary data.</text>
</comment>
<evidence type="ECO:0000256" key="1">
    <source>
        <dbReference type="SAM" id="SignalP"/>
    </source>
</evidence>
<keyword evidence="3" id="KW-1185">Reference proteome</keyword>